<organism evidence="4 5">
    <name type="scientific">Cinara cedri</name>
    <dbReference type="NCBI Taxonomy" id="506608"/>
    <lineage>
        <taxon>Eukaryota</taxon>
        <taxon>Metazoa</taxon>
        <taxon>Ecdysozoa</taxon>
        <taxon>Arthropoda</taxon>
        <taxon>Hexapoda</taxon>
        <taxon>Insecta</taxon>
        <taxon>Pterygota</taxon>
        <taxon>Neoptera</taxon>
        <taxon>Paraneoptera</taxon>
        <taxon>Hemiptera</taxon>
        <taxon>Sternorrhyncha</taxon>
        <taxon>Aphidomorpha</taxon>
        <taxon>Aphidoidea</taxon>
        <taxon>Aphididae</taxon>
        <taxon>Lachninae</taxon>
        <taxon>Cinara</taxon>
    </lineage>
</organism>
<dbReference type="EMBL" id="CABPRJ010000089">
    <property type="protein sequence ID" value="VVC27324.1"/>
    <property type="molecule type" value="Genomic_DNA"/>
</dbReference>
<protein>
    <submittedName>
        <fullName evidence="4">Uncharacterized protein</fullName>
    </submittedName>
</protein>
<dbReference type="Proteomes" id="UP000325440">
    <property type="component" value="Unassembled WGS sequence"/>
</dbReference>
<dbReference type="InterPro" id="IPR052634">
    <property type="entry name" value="Sperm_flagellar-bone_growth"/>
</dbReference>
<feature type="domain" description="SPEF2 C-terminal" evidence="3">
    <location>
        <begin position="1197"/>
        <end position="1379"/>
    </location>
</feature>
<keyword evidence="5" id="KW-1185">Reference proteome</keyword>
<feature type="domain" description="CH-like" evidence="1">
    <location>
        <begin position="7"/>
        <end position="103"/>
    </location>
</feature>
<evidence type="ECO:0000259" key="2">
    <source>
        <dbReference type="Pfam" id="PF22946"/>
    </source>
</evidence>
<proteinExistence type="predicted"/>
<dbReference type="Pfam" id="PF06294">
    <property type="entry name" value="CH_2"/>
    <property type="match status" value="1"/>
</dbReference>
<accession>A0A5E4M5M0</accession>
<reference evidence="4 5" key="1">
    <citation type="submission" date="2019-08" db="EMBL/GenBank/DDBJ databases">
        <authorList>
            <person name="Alioto T."/>
            <person name="Alioto T."/>
            <person name="Gomez Garrido J."/>
        </authorList>
    </citation>
    <scope>NUCLEOTIDE SEQUENCE [LARGE SCALE GENOMIC DNA]</scope>
</reference>
<dbReference type="InterPro" id="IPR056199">
    <property type="entry name" value="SPEF2_C"/>
</dbReference>
<dbReference type="InterPro" id="IPR010441">
    <property type="entry name" value="CH_2"/>
</dbReference>
<name>A0A5E4M5M0_9HEMI</name>
<evidence type="ECO:0000313" key="5">
    <source>
        <dbReference type="Proteomes" id="UP000325440"/>
    </source>
</evidence>
<sequence>MSDVLKEWLIHQLGLEVRPFHPDNICGKFQNGFLIGKILQSYNVVNSSDVLLLVDGKDEETKISNFRYVSVWLNAIKISLDSDTVNGIISGQRSVTFAFLYRLCFTLESPNNLNLTRHAIQVYNSFGSFDFLGISDTREQIYTPKPKHGILMPFYYDDKYIDQNALSFFETSNEENLTALYGEINNFEHSLPEKLKSWSTRGDQTDIRRFLSDIKFREQHSKIYDSWRTETLNNNSDVKYRRNQEVLRNKSMPDKLIYMSKYEQLMLDKIINARFIIKKRNAIFVKNELQFINEYNVEHDDYMKISDELRSQIKEESIERNMRQTNIENTKIMKTIVCDLVDLSVKIGCHNKQHDGNVIAKYMWDNWIEMFVEGRPLLNGLDDKLGLLLDPQFVYDNKPRSDEELKTQTILNRKDLKQYLQSVESWSEHGLNLKNKYDPFRSSRILGFYVYDVLTSLYALPASLVDIDDSITLSPVKGVFNGEIGKSSTDRLCDALVSRNILPILMETALRYCLYAYCRETDNKELIKILEENNNIPTLDLDKNFKNAIEHSLNMNIKTLNDFDQTKQTQTPEKIIKHYDSERIQCGKIVFVNIYNGKPIPKYCLIDCVLAYMKSNIMLQGFVLIGFPREELMIIEERLAKKHYPPYGSYAYMKNNILSIMVPFKGPDLGDEGRYRTSLSNYLKILSSENPLNEKFDDTCKYYKSQKVLTLLQITEKNLNFDSRKIKLFCDVLAGEIVDWNEEIDWINCVYNTQSIVSDLLKTDSLKTDFPKIDSLISSKLQNTIPKRERRHGKSEFDFIDQLTAIKSDMFTNTMFGSIQNIPNTVIEVESAMFNVQLSGNIGVIFGNFWKVLENEFIEKMEKCLFHIRLLLSEQESYVFLISKYMKEILCKENIKKLELIKRLQTDLYNIPTYALEIPDVTRQSLLVVSDAKVILIQSTNQKIDKCKQYVQNDNTESWLEKQCNSMMMVYKCILQTEIDRTVNILRFINSYMSKLYNQEIPISIIPKQIEVSLNKNIPSKMNVVQNSNKNSENVKKFIGTVQLFAGKVKAIFTTTSEWLEETKEANNMKSLENLNSVYLKIWKSLVEAENWRSAYQLKLIAARFQTDIKEMESVFFEYRSNINQRIDNRLQHELIGIERICNLFETAIQERRVVRNEIILDDDYFYLNPENILNPKHQPSQPFPLLEPDDDLCVVKVADLEIVTNQLCTICPDRRIPIIYFSNWLTNSVKYFPQIDSFNMTTLVLRSMFGFNVNYIDWTDFVMHCLELTYPGINDLLDLKKQYARQKKIQEKNSDQIHVEGTIDRDGFDSVLLWYEKKLPSSPSIYLRDLKIKDLLFMIFSTDDGKFDYIAMLLALCKDNNSTTGLIKAISLLTDQNILDRQDISAADDDHLNKNHCLKLPMETVYNTLIICLKNYMAPDQSDIKELVSSLLNVSNSGDGCDSMLDLFKNDIIKSLSETGHRFNSRSLSNIFKNLK</sequence>
<dbReference type="InterPro" id="IPR054517">
    <property type="entry name" value="SPEF2_D5"/>
</dbReference>
<gene>
    <name evidence="4" type="ORF">CINCED_3A004966</name>
</gene>
<dbReference type="Gene3D" id="1.10.418.10">
    <property type="entry name" value="Calponin-like domain"/>
    <property type="match status" value="1"/>
</dbReference>
<feature type="domain" description="CPC1/SPEF2" evidence="2">
    <location>
        <begin position="268"/>
        <end position="376"/>
    </location>
</feature>
<dbReference type="Pfam" id="PF24082">
    <property type="entry name" value="SPEF2_C"/>
    <property type="match status" value="1"/>
</dbReference>
<dbReference type="OrthoDB" id="62528at2759"/>
<dbReference type="Pfam" id="PF22946">
    <property type="entry name" value="SPEF2_D5"/>
    <property type="match status" value="1"/>
</dbReference>
<evidence type="ECO:0000313" key="4">
    <source>
        <dbReference type="EMBL" id="VVC27324.1"/>
    </source>
</evidence>
<evidence type="ECO:0000259" key="3">
    <source>
        <dbReference type="Pfam" id="PF24082"/>
    </source>
</evidence>
<dbReference type="InterPro" id="IPR036872">
    <property type="entry name" value="CH_dom_sf"/>
</dbReference>
<dbReference type="GO" id="GO:0005737">
    <property type="term" value="C:cytoplasm"/>
    <property type="evidence" value="ECO:0007669"/>
    <property type="project" value="UniProtKB-ARBA"/>
</dbReference>
<evidence type="ECO:0000259" key="1">
    <source>
        <dbReference type="Pfam" id="PF06294"/>
    </source>
</evidence>
<dbReference type="PANTHER" id="PTHR14919">
    <property type="entry name" value="KPL2-RELATED"/>
    <property type="match status" value="1"/>
</dbReference>
<dbReference type="PANTHER" id="PTHR14919:SF0">
    <property type="entry name" value="SPERM FLAGELLAR PROTEIN 2"/>
    <property type="match status" value="1"/>
</dbReference>